<dbReference type="AlphaFoldDB" id="A0A1X7T825"/>
<accession>A0A1X7T825</accession>
<evidence type="ECO:0000313" key="1">
    <source>
        <dbReference type="EnsemblMetazoa" id="Aqu2.1.10696_001"/>
    </source>
</evidence>
<reference evidence="1" key="1">
    <citation type="submission" date="2017-05" db="UniProtKB">
        <authorList>
            <consortium name="EnsemblMetazoa"/>
        </authorList>
    </citation>
    <scope>IDENTIFICATION</scope>
</reference>
<protein>
    <submittedName>
        <fullName evidence="1">Uncharacterized protein</fullName>
    </submittedName>
</protein>
<sequence>TIQDDYEKLLTRDINVQFLQVLAPGVVHSNCSSNKTGSATNVYPSAGTPSDDKSLADGVGINKRFRMEDLGLVWETVESLHHFLYPDGCQLYAPEREPACVPLVLTNILGTCTYAMAIKFTRLFFIEKPSDVRCGHYNLLPWTGCMSSLSGTLTNSKLIYLPTVIVMVSRMPYFRLLKEALSGTLDCYLRRRGRTHFGRALKTWPIKCSLIPCLH</sequence>
<name>A0A1X7T825_AMPQE</name>
<dbReference type="OrthoDB" id="6019893at2759"/>
<organism evidence="1">
    <name type="scientific">Amphimedon queenslandica</name>
    <name type="common">Sponge</name>
    <dbReference type="NCBI Taxonomy" id="400682"/>
    <lineage>
        <taxon>Eukaryota</taxon>
        <taxon>Metazoa</taxon>
        <taxon>Porifera</taxon>
        <taxon>Demospongiae</taxon>
        <taxon>Heteroscleromorpha</taxon>
        <taxon>Haplosclerida</taxon>
        <taxon>Niphatidae</taxon>
        <taxon>Amphimedon</taxon>
    </lineage>
</organism>
<dbReference type="InParanoid" id="A0A1X7T825"/>
<dbReference type="eggNOG" id="KOG2127">
    <property type="taxonomic scope" value="Eukaryota"/>
</dbReference>
<dbReference type="EnsemblMetazoa" id="Aqu2.1.10696_001">
    <property type="protein sequence ID" value="Aqu2.1.10696_001"/>
    <property type="gene ID" value="Aqu2.1.10696"/>
</dbReference>
<proteinExistence type="predicted"/>